<comment type="similarity">
    <text evidence="2 4">Belongs to the pterin-4-alpha-carbinolamine dehydratase family.</text>
</comment>
<dbReference type="CDD" id="cd00488">
    <property type="entry name" value="PCD_DCoH"/>
    <property type="match status" value="1"/>
</dbReference>
<dbReference type="EC" id="4.2.1.96" evidence="4"/>
<protein>
    <recommendedName>
        <fullName evidence="4">Putative pterin-4-alpha-carbinolamine dehydratase</fullName>
        <shortName evidence="4">PHS</shortName>
        <ecNumber evidence="4">4.2.1.96</ecNumber>
    </recommendedName>
    <alternativeName>
        <fullName evidence="4">4-alpha-hydroxy-tetrahydropterin dehydratase</fullName>
    </alternativeName>
    <alternativeName>
        <fullName evidence="4">Pterin carbinolamine dehydratase</fullName>
        <shortName evidence="4">PCD</shortName>
    </alternativeName>
</protein>
<evidence type="ECO:0000256" key="2">
    <source>
        <dbReference type="ARBA" id="ARBA00006472"/>
    </source>
</evidence>
<evidence type="ECO:0000313" key="6">
    <source>
        <dbReference type="Proteomes" id="UP001304683"/>
    </source>
</evidence>
<keyword evidence="6" id="KW-1185">Reference proteome</keyword>
<evidence type="ECO:0000313" key="5">
    <source>
        <dbReference type="EMBL" id="WPD18210.1"/>
    </source>
</evidence>
<dbReference type="InterPro" id="IPR001533">
    <property type="entry name" value="Pterin_deHydtase"/>
</dbReference>
<evidence type="ECO:0000256" key="4">
    <source>
        <dbReference type="HAMAP-Rule" id="MF_00434"/>
    </source>
</evidence>
<keyword evidence="3 4" id="KW-0456">Lyase</keyword>
<accession>A0ABZ0QL33</accession>
<reference evidence="5 6" key="1">
    <citation type="submission" date="2023-08" db="EMBL/GenBank/DDBJ databases">
        <title>Genome sequence of Thermaerobacter compostii strain Ins1, a spore-forming filamentous bacterium isolated from a deep geothermal reservoir.</title>
        <authorList>
            <person name="Bregnard D."/>
            <person name="Gonzalez D."/>
            <person name="Junier P."/>
        </authorList>
    </citation>
    <scope>NUCLEOTIDE SEQUENCE [LARGE SCALE GENOMIC DNA]</scope>
    <source>
        <strain evidence="5 6">Ins1</strain>
    </source>
</reference>
<dbReference type="PANTHER" id="PTHR12599:SF0">
    <property type="entry name" value="PTERIN-4-ALPHA-CARBINOLAMINE DEHYDRATASE"/>
    <property type="match status" value="1"/>
</dbReference>
<dbReference type="Proteomes" id="UP001304683">
    <property type="component" value="Chromosome"/>
</dbReference>
<name>A0ABZ0QL33_9FIRM</name>
<dbReference type="SUPFAM" id="SSF55248">
    <property type="entry name" value="PCD-like"/>
    <property type="match status" value="1"/>
</dbReference>
<evidence type="ECO:0000256" key="3">
    <source>
        <dbReference type="ARBA" id="ARBA00023239"/>
    </source>
</evidence>
<dbReference type="Gene3D" id="3.30.1360.20">
    <property type="entry name" value="Transcriptional coactivator/pterin dehydratase"/>
    <property type="match status" value="1"/>
</dbReference>
<sequence length="106" mass="11744">MVQRLDEAAIRQRLAALPGWERTGDAIRRTYRLATFRDAVFFVNAVAALAEGMNHHPDVDIRYRQVTLTLTTHSAGGLTDRDFELAAAIDRHTARWRGAGEAASAP</sequence>
<comment type="catalytic activity">
    <reaction evidence="1 4">
        <text>(4aS,6R)-4a-hydroxy-L-erythro-5,6,7,8-tetrahydrobiopterin = (6R)-L-erythro-6,7-dihydrobiopterin + H2O</text>
        <dbReference type="Rhea" id="RHEA:11920"/>
        <dbReference type="ChEBI" id="CHEBI:15377"/>
        <dbReference type="ChEBI" id="CHEBI:15642"/>
        <dbReference type="ChEBI" id="CHEBI:43120"/>
        <dbReference type="EC" id="4.2.1.96"/>
    </reaction>
</comment>
<dbReference type="PANTHER" id="PTHR12599">
    <property type="entry name" value="PTERIN-4-ALPHA-CARBINOLAMINE DEHYDRATASE"/>
    <property type="match status" value="1"/>
</dbReference>
<dbReference type="HAMAP" id="MF_00434">
    <property type="entry name" value="Pterin_4_alpha"/>
    <property type="match status" value="1"/>
</dbReference>
<dbReference type="NCBIfam" id="NF002017">
    <property type="entry name" value="PRK00823.1-2"/>
    <property type="match status" value="1"/>
</dbReference>
<organism evidence="5 6">
    <name type="scientific">Thermaerobacter composti</name>
    <dbReference type="NCBI Taxonomy" id="554949"/>
    <lineage>
        <taxon>Bacteria</taxon>
        <taxon>Bacillati</taxon>
        <taxon>Bacillota</taxon>
        <taxon>Clostridia</taxon>
        <taxon>Eubacteriales</taxon>
        <taxon>Clostridiales Family XVII. Incertae Sedis</taxon>
        <taxon>Thermaerobacter</taxon>
    </lineage>
</organism>
<gene>
    <name evidence="5" type="ORF">Q5761_07385</name>
</gene>
<proteinExistence type="inferred from homology"/>
<dbReference type="EMBL" id="CP132508">
    <property type="protein sequence ID" value="WPD18210.1"/>
    <property type="molecule type" value="Genomic_DNA"/>
</dbReference>
<dbReference type="RefSeq" id="WP_318750062.1">
    <property type="nucleotide sequence ID" value="NZ_CP132508.1"/>
</dbReference>
<dbReference type="Pfam" id="PF01329">
    <property type="entry name" value="Pterin_4a"/>
    <property type="match status" value="1"/>
</dbReference>
<dbReference type="GO" id="GO:0008124">
    <property type="term" value="F:4-alpha-hydroxytetrahydrobiopterin dehydratase activity"/>
    <property type="evidence" value="ECO:0007669"/>
    <property type="project" value="UniProtKB-EC"/>
</dbReference>
<evidence type="ECO:0000256" key="1">
    <source>
        <dbReference type="ARBA" id="ARBA00001554"/>
    </source>
</evidence>
<dbReference type="InterPro" id="IPR036428">
    <property type="entry name" value="PCD_sf"/>
</dbReference>